<evidence type="ECO:0000259" key="5">
    <source>
        <dbReference type="Pfam" id="PF00150"/>
    </source>
</evidence>
<protein>
    <submittedName>
        <fullName evidence="6">Cellulase family glycosylhydrolase</fullName>
    </submittedName>
</protein>
<dbReference type="Pfam" id="PF00150">
    <property type="entry name" value="Cellulase"/>
    <property type="match status" value="1"/>
</dbReference>
<name>A0A6P1M8I9_9BACT</name>
<dbReference type="GO" id="GO:0004553">
    <property type="term" value="F:hydrolase activity, hydrolyzing O-glycosyl compounds"/>
    <property type="evidence" value="ECO:0007669"/>
    <property type="project" value="InterPro"/>
</dbReference>
<keyword evidence="4" id="KW-0732">Signal</keyword>
<keyword evidence="2 3" id="KW-0326">Glycosidase</keyword>
<evidence type="ECO:0000256" key="2">
    <source>
        <dbReference type="ARBA" id="ARBA00023295"/>
    </source>
</evidence>
<accession>A0A6P1M8I9</accession>
<proteinExistence type="inferred from homology"/>
<dbReference type="Gene3D" id="3.20.20.80">
    <property type="entry name" value="Glycosidases"/>
    <property type="match status" value="1"/>
</dbReference>
<evidence type="ECO:0000256" key="1">
    <source>
        <dbReference type="ARBA" id="ARBA00022801"/>
    </source>
</evidence>
<dbReference type="EMBL" id="CP047593">
    <property type="protein sequence ID" value="QHI68844.1"/>
    <property type="molecule type" value="Genomic_DNA"/>
</dbReference>
<comment type="similarity">
    <text evidence="3">Belongs to the glycosyl hydrolase 5 (cellulase A) family.</text>
</comment>
<dbReference type="AlphaFoldDB" id="A0A6P1M8I9"/>
<dbReference type="GO" id="GO:0000272">
    <property type="term" value="P:polysaccharide catabolic process"/>
    <property type="evidence" value="ECO:0007669"/>
    <property type="project" value="InterPro"/>
</dbReference>
<feature type="signal peptide" evidence="4">
    <location>
        <begin position="1"/>
        <end position="19"/>
    </location>
</feature>
<keyword evidence="7" id="KW-1185">Reference proteome</keyword>
<dbReference type="SUPFAM" id="SSF51445">
    <property type="entry name" value="(Trans)glycosidases"/>
    <property type="match status" value="1"/>
</dbReference>
<sequence>MKRWFFVLMLTVCAGCASTPPGLTVKDGEFLKDGKPFHGIGVNYFTAFIRKLGLEGGTPNLNDDSYRQGFATLREHDIAFVRFAVGGFFPNEWKSYQENRTAYFEAFDRLVADAEAAGIGLIPSLFWFFPTVPDLVGEPIDQWGNLDSQTIAFMRQYTTEVVSRYKDSPAIWAWEFGNEFIHEADLPPPELGRGWIVPDFGTPSERTARDKMFRKNIYVAYQAFADTVHAIDLHRPVLSGDTMPRPTAYHNFHDGAWGIDTKAEWEEIFLQDNAAMDALSAHFYYFSLDEENHDGGFMEYGPEQQLPFMMEISRRADKPLWIGEFGPSGKKKTPDQERRQFEFILNLFVENKVPLSALWNFDFEHVDQTPWNIMEDNHRAWMLDALQEANQRLQKEKD</sequence>
<reference evidence="6 7" key="1">
    <citation type="submission" date="2020-01" db="EMBL/GenBank/DDBJ databases">
        <title>Ponticoccus aerotolerans gen. nov., sp. nov., an anaerobic bacterium and proposal of Ponticoccusceae fam. nov., Ponticoccusles ord. nov. and Ponticoccuse classis nov. in the phylum Kiritimatiellaeota.</title>
        <authorList>
            <person name="Zhou L.Y."/>
            <person name="Du Z.J."/>
        </authorList>
    </citation>
    <scope>NUCLEOTIDE SEQUENCE [LARGE SCALE GENOMIC DNA]</scope>
    <source>
        <strain evidence="6 7">S-5007</strain>
    </source>
</reference>
<organism evidence="6 7">
    <name type="scientific">Tichowtungia aerotolerans</name>
    <dbReference type="NCBI Taxonomy" id="2697043"/>
    <lineage>
        <taxon>Bacteria</taxon>
        <taxon>Pseudomonadati</taxon>
        <taxon>Kiritimatiellota</taxon>
        <taxon>Tichowtungiia</taxon>
        <taxon>Tichowtungiales</taxon>
        <taxon>Tichowtungiaceae</taxon>
        <taxon>Tichowtungia</taxon>
    </lineage>
</organism>
<dbReference type="InterPro" id="IPR001547">
    <property type="entry name" value="Glyco_hydro_5"/>
</dbReference>
<evidence type="ECO:0000313" key="6">
    <source>
        <dbReference type="EMBL" id="QHI68844.1"/>
    </source>
</evidence>
<feature type="domain" description="Glycoside hydrolase family 5" evidence="5">
    <location>
        <begin position="65"/>
        <end position="354"/>
    </location>
</feature>
<dbReference type="InterPro" id="IPR017853">
    <property type="entry name" value="GH"/>
</dbReference>
<evidence type="ECO:0000313" key="7">
    <source>
        <dbReference type="Proteomes" id="UP000464954"/>
    </source>
</evidence>
<evidence type="ECO:0000256" key="3">
    <source>
        <dbReference type="RuleBase" id="RU361153"/>
    </source>
</evidence>
<dbReference type="Proteomes" id="UP000464954">
    <property type="component" value="Chromosome"/>
</dbReference>
<gene>
    <name evidence="6" type="ORF">GT409_05060</name>
</gene>
<keyword evidence="1 3" id="KW-0378">Hydrolase</keyword>
<evidence type="ECO:0000256" key="4">
    <source>
        <dbReference type="SAM" id="SignalP"/>
    </source>
</evidence>
<dbReference type="RefSeq" id="WP_160627556.1">
    <property type="nucleotide sequence ID" value="NZ_CP047593.1"/>
</dbReference>
<feature type="chain" id="PRO_5027118412" evidence="4">
    <location>
        <begin position="20"/>
        <end position="398"/>
    </location>
</feature>
<dbReference type="KEGG" id="taer:GT409_05060"/>